<gene>
    <name evidence="1" type="ORF">PG993_002191</name>
</gene>
<keyword evidence="2" id="KW-1185">Reference proteome</keyword>
<evidence type="ECO:0000313" key="1">
    <source>
        <dbReference type="EMBL" id="KAK8056964.1"/>
    </source>
</evidence>
<dbReference type="EMBL" id="JAQQWK010000001">
    <property type="protein sequence ID" value="KAK8056964.1"/>
    <property type="molecule type" value="Genomic_DNA"/>
</dbReference>
<name>A0ABR1UDK5_9PEZI</name>
<reference evidence="1 2" key="1">
    <citation type="submission" date="2023-01" db="EMBL/GenBank/DDBJ databases">
        <title>Analysis of 21 Apiospora genomes using comparative genomics revels a genus with tremendous synthesis potential of carbohydrate active enzymes and secondary metabolites.</title>
        <authorList>
            <person name="Sorensen T."/>
        </authorList>
    </citation>
    <scope>NUCLEOTIDE SEQUENCE [LARGE SCALE GENOMIC DNA]</scope>
    <source>
        <strain evidence="1 2">CBS 33761</strain>
    </source>
</reference>
<dbReference type="Proteomes" id="UP001444661">
    <property type="component" value="Unassembled WGS sequence"/>
</dbReference>
<comment type="caution">
    <text evidence="1">The sequence shown here is derived from an EMBL/GenBank/DDBJ whole genome shotgun (WGS) entry which is preliminary data.</text>
</comment>
<sequence length="64" mass="7090">MQGPTQREKLPFGVKIPKRLSCSNGWIDLHKPYAPTDGALPARLARVDFGSARVERQGDYKPPA</sequence>
<protein>
    <submittedName>
        <fullName evidence="1">Uncharacterized protein</fullName>
    </submittedName>
</protein>
<evidence type="ECO:0000313" key="2">
    <source>
        <dbReference type="Proteomes" id="UP001444661"/>
    </source>
</evidence>
<proteinExistence type="predicted"/>
<organism evidence="1 2">
    <name type="scientific">Apiospora rasikravindrae</name>
    <dbReference type="NCBI Taxonomy" id="990691"/>
    <lineage>
        <taxon>Eukaryota</taxon>
        <taxon>Fungi</taxon>
        <taxon>Dikarya</taxon>
        <taxon>Ascomycota</taxon>
        <taxon>Pezizomycotina</taxon>
        <taxon>Sordariomycetes</taxon>
        <taxon>Xylariomycetidae</taxon>
        <taxon>Amphisphaeriales</taxon>
        <taxon>Apiosporaceae</taxon>
        <taxon>Apiospora</taxon>
    </lineage>
</organism>
<accession>A0ABR1UDK5</accession>